<dbReference type="SUPFAM" id="SSF53850">
    <property type="entry name" value="Periplasmic binding protein-like II"/>
    <property type="match status" value="1"/>
</dbReference>
<comment type="similarity">
    <text evidence="1">Belongs to the LysR transcriptional regulatory family.</text>
</comment>
<organism evidence="6 7">
    <name type="scientific">Paracoccus chinensis</name>
    <dbReference type="NCBI Taxonomy" id="525640"/>
    <lineage>
        <taxon>Bacteria</taxon>
        <taxon>Pseudomonadati</taxon>
        <taxon>Pseudomonadota</taxon>
        <taxon>Alphaproteobacteria</taxon>
        <taxon>Rhodobacterales</taxon>
        <taxon>Paracoccaceae</taxon>
        <taxon>Paracoccus</taxon>
    </lineage>
</organism>
<dbReference type="PROSITE" id="PS50931">
    <property type="entry name" value="HTH_LYSR"/>
    <property type="match status" value="1"/>
</dbReference>
<dbReference type="GO" id="GO:0003700">
    <property type="term" value="F:DNA-binding transcription factor activity"/>
    <property type="evidence" value="ECO:0007669"/>
    <property type="project" value="InterPro"/>
</dbReference>
<keyword evidence="4" id="KW-0804">Transcription</keyword>
<dbReference type="EMBL" id="FNGE01000003">
    <property type="protein sequence ID" value="SDK84207.1"/>
    <property type="molecule type" value="Genomic_DNA"/>
</dbReference>
<name>A0A1G9F6Y6_9RHOB</name>
<dbReference type="RefSeq" id="WP_090753569.1">
    <property type="nucleotide sequence ID" value="NZ_FNGE01000003.1"/>
</dbReference>
<dbReference type="InterPro" id="IPR005119">
    <property type="entry name" value="LysR_subst-bd"/>
</dbReference>
<dbReference type="Gene3D" id="1.10.10.10">
    <property type="entry name" value="Winged helix-like DNA-binding domain superfamily/Winged helix DNA-binding domain"/>
    <property type="match status" value="1"/>
</dbReference>
<dbReference type="GO" id="GO:0043565">
    <property type="term" value="F:sequence-specific DNA binding"/>
    <property type="evidence" value="ECO:0007669"/>
    <property type="project" value="TreeGrafter"/>
</dbReference>
<evidence type="ECO:0000256" key="1">
    <source>
        <dbReference type="ARBA" id="ARBA00009437"/>
    </source>
</evidence>
<proteinExistence type="inferred from homology"/>
<evidence type="ECO:0000313" key="6">
    <source>
        <dbReference type="EMBL" id="SDK84207.1"/>
    </source>
</evidence>
<dbReference type="Pfam" id="PF03466">
    <property type="entry name" value="LysR_substrate"/>
    <property type="match status" value="1"/>
</dbReference>
<evidence type="ECO:0000256" key="4">
    <source>
        <dbReference type="ARBA" id="ARBA00023163"/>
    </source>
</evidence>
<dbReference type="FunFam" id="1.10.10.10:FF:000001">
    <property type="entry name" value="LysR family transcriptional regulator"/>
    <property type="match status" value="1"/>
</dbReference>
<dbReference type="AlphaFoldDB" id="A0A1G9F6Y6"/>
<dbReference type="SUPFAM" id="SSF46785">
    <property type="entry name" value="Winged helix' DNA-binding domain"/>
    <property type="match status" value="1"/>
</dbReference>
<dbReference type="PRINTS" id="PR00039">
    <property type="entry name" value="HTHLYSR"/>
</dbReference>
<dbReference type="Proteomes" id="UP000199555">
    <property type="component" value="Unassembled WGS sequence"/>
</dbReference>
<evidence type="ECO:0000256" key="2">
    <source>
        <dbReference type="ARBA" id="ARBA00023015"/>
    </source>
</evidence>
<dbReference type="GO" id="GO:0006351">
    <property type="term" value="P:DNA-templated transcription"/>
    <property type="evidence" value="ECO:0007669"/>
    <property type="project" value="TreeGrafter"/>
</dbReference>
<protein>
    <submittedName>
        <fullName evidence="6">DNA-binding transcriptional regulator, LysR family</fullName>
    </submittedName>
</protein>
<evidence type="ECO:0000313" key="7">
    <source>
        <dbReference type="Proteomes" id="UP000199555"/>
    </source>
</evidence>
<dbReference type="STRING" id="525640.SAMN04487971_103263"/>
<reference evidence="7" key="1">
    <citation type="submission" date="2016-10" db="EMBL/GenBank/DDBJ databases">
        <authorList>
            <person name="Varghese N."/>
            <person name="Submissions S."/>
        </authorList>
    </citation>
    <scope>NUCLEOTIDE SEQUENCE [LARGE SCALE GENOMIC DNA]</scope>
    <source>
        <strain evidence="7">CGMCC 1.7655</strain>
    </source>
</reference>
<dbReference type="Gene3D" id="3.40.190.10">
    <property type="entry name" value="Periplasmic binding protein-like II"/>
    <property type="match status" value="2"/>
</dbReference>
<dbReference type="PANTHER" id="PTHR30537:SF26">
    <property type="entry name" value="GLYCINE CLEAVAGE SYSTEM TRANSCRIPTIONAL ACTIVATOR"/>
    <property type="match status" value="1"/>
</dbReference>
<dbReference type="InterPro" id="IPR058163">
    <property type="entry name" value="LysR-type_TF_proteobact-type"/>
</dbReference>
<accession>A0A1G9F6Y6</accession>
<dbReference type="Pfam" id="PF00126">
    <property type="entry name" value="HTH_1"/>
    <property type="match status" value="1"/>
</dbReference>
<sequence length="294" mass="31431">MTPFRSHHTPSIPELRAFVLCARLGSASRAAGALNLTQSAVSRAIRTLEDRLGVTLFQRIRQRMVLSDAGRAMLRDAEAILDDLDRSARKIMAFGGSRQVLRLAVLPTFAAAWLIPRLGDFAARHPGVSLDLASALGPVDFDDSPFDAAIQRAEMARAGAAVMPILPERLIVVAAPDLPVPGDLASVPLIQQSTRPHLWTDWLTAAGLEVDGIRGPRFEHFEMVIAAARAGLGAALLPDIFARADLDRGTLVQVSPIALAGPCPYALIYPAREPEGTVALFADWLTTQGEPAGA</sequence>
<dbReference type="PANTHER" id="PTHR30537">
    <property type="entry name" value="HTH-TYPE TRANSCRIPTIONAL REGULATOR"/>
    <property type="match status" value="1"/>
</dbReference>
<evidence type="ECO:0000259" key="5">
    <source>
        <dbReference type="PROSITE" id="PS50931"/>
    </source>
</evidence>
<dbReference type="InterPro" id="IPR000847">
    <property type="entry name" value="LysR_HTH_N"/>
</dbReference>
<gene>
    <name evidence="6" type="ORF">SAMN04487971_103263</name>
</gene>
<dbReference type="OrthoDB" id="5526340at2"/>
<keyword evidence="3 6" id="KW-0238">DNA-binding</keyword>
<evidence type="ECO:0000256" key="3">
    <source>
        <dbReference type="ARBA" id="ARBA00023125"/>
    </source>
</evidence>
<dbReference type="InterPro" id="IPR036388">
    <property type="entry name" value="WH-like_DNA-bd_sf"/>
</dbReference>
<dbReference type="InterPro" id="IPR036390">
    <property type="entry name" value="WH_DNA-bd_sf"/>
</dbReference>
<keyword evidence="7" id="KW-1185">Reference proteome</keyword>
<feature type="domain" description="HTH lysR-type" evidence="5">
    <location>
        <begin position="10"/>
        <end position="67"/>
    </location>
</feature>
<keyword evidence="2" id="KW-0805">Transcription regulation</keyword>